<feature type="repeat" description="TPR" evidence="3">
    <location>
        <begin position="35"/>
        <end position="68"/>
    </location>
</feature>
<evidence type="ECO:0000313" key="4">
    <source>
        <dbReference type="EMBL" id="CUG91953.1"/>
    </source>
</evidence>
<dbReference type="InterPro" id="IPR011990">
    <property type="entry name" value="TPR-like_helical_dom_sf"/>
</dbReference>
<dbReference type="SMART" id="SM00028">
    <property type="entry name" value="TPR"/>
    <property type="match status" value="6"/>
</dbReference>
<evidence type="ECO:0000313" key="5">
    <source>
        <dbReference type="Proteomes" id="UP000051952"/>
    </source>
</evidence>
<dbReference type="Gene3D" id="1.25.40.10">
    <property type="entry name" value="Tetratricopeptide repeat domain"/>
    <property type="match status" value="2"/>
</dbReference>
<name>A0A0S4JRK3_BODSA</name>
<gene>
    <name evidence="4" type="ORF">BSAL_34940</name>
</gene>
<feature type="repeat" description="TPR" evidence="3">
    <location>
        <begin position="214"/>
        <end position="247"/>
    </location>
</feature>
<keyword evidence="1" id="KW-0677">Repeat</keyword>
<dbReference type="Pfam" id="PF13432">
    <property type="entry name" value="TPR_16"/>
    <property type="match status" value="1"/>
</dbReference>
<keyword evidence="2 3" id="KW-0802">TPR repeat</keyword>
<dbReference type="InterPro" id="IPR019734">
    <property type="entry name" value="TPR_rpt"/>
</dbReference>
<dbReference type="OMA" id="SAYSYCN"/>
<evidence type="ECO:0000256" key="3">
    <source>
        <dbReference type="PROSITE-ProRule" id="PRU00339"/>
    </source>
</evidence>
<protein>
    <submittedName>
        <fullName evidence="4">Uncharacterized protein</fullName>
    </submittedName>
</protein>
<reference evidence="5" key="1">
    <citation type="submission" date="2015-09" db="EMBL/GenBank/DDBJ databases">
        <authorList>
            <consortium name="Pathogen Informatics"/>
        </authorList>
    </citation>
    <scope>NUCLEOTIDE SEQUENCE [LARGE SCALE GENOMIC DNA]</scope>
    <source>
        <strain evidence="5">Lake Konstanz</strain>
    </source>
</reference>
<dbReference type="Proteomes" id="UP000051952">
    <property type="component" value="Unassembled WGS sequence"/>
</dbReference>
<dbReference type="EMBL" id="CYKH01001984">
    <property type="protein sequence ID" value="CUG91953.1"/>
    <property type="molecule type" value="Genomic_DNA"/>
</dbReference>
<evidence type="ECO:0000256" key="1">
    <source>
        <dbReference type="ARBA" id="ARBA00022737"/>
    </source>
</evidence>
<organism evidence="4 5">
    <name type="scientific">Bodo saltans</name>
    <name type="common">Flagellated protozoan</name>
    <dbReference type="NCBI Taxonomy" id="75058"/>
    <lineage>
        <taxon>Eukaryota</taxon>
        <taxon>Discoba</taxon>
        <taxon>Euglenozoa</taxon>
        <taxon>Kinetoplastea</taxon>
        <taxon>Metakinetoplastina</taxon>
        <taxon>Eubodonida</taxon>
        <taxon>Bodonidae</taxon>
        <taxon>Bodo</taxon>
    </lineage>
</organism>
<sequence>MEAALAQGQQHFASGRFTDALRCYSDAVQLDASCARAWSNRSACLAKLGKYEDALEDADEALRADKSFFKANGRRAAALQGLKRYEESAEAYRTALVHDGTNDVYRAGLAEVTELIRLGRGVVGQASKDKFYFEKSLKDGKDAMVKGDLHEAVRHFTRAIELWVAAGKGSAMGISERDGAVLYSNRSAAFYRLQKMPASLDDAEASVTVDRVYPRGYLRLGMSLRSSQRLDEAKTALETCTRLDPENSMAKEEMSSLLSEIAERDKTNAQRVREHQEKTNAIADTRGGGPTPANNSNIESNGGVGNVASAMRRQAGPAHSTTYVYCSYCNTYNHGRDECPALRQARKRARD</sequence>
<dbReference type="VEuPathDB" id="TriTrypDB:BSAL_34940"/>
<dbReference type="PANTHER" id="PTHR22904">
    <property type="entry name" value="TPR REPEAT CONTAINING PROTEIN"/>
    <property type="match status" value="1"/>
</dbReference>
<evidence type="ECO:0000256" key="2">
    <source>
        <dbReference type="ARBA" id="ARBA00022803"/>
    </source>
</evidence>
<keyword evidence="5" id="KW-1185">Reference proteome</keyword>
<accession>A0A0S4JRK3</accession>
<dbReference type="PANTHER" id="PTHR22904:SF523">
    <property type="entry name" value="STRESS-INDUCED-PHOSPHOPROTEIN 1"/>
    <property type="match status" value="1"/>
</dbReference>
<dbReference type="AlphaFoldDB" id="A0A0S4JRK3"/>
<dbReference type="GO" id="GO:0051879">
    <property type="term" value="F:Hsp90 protein binding"/>
    <property type="evidence" value="ECO:0007669"/>
    <property type="project" value="TreeGrafter"/>
</dbReference>
<dbReference type="SUPFAM" id="SSF48452">
    <property type="entry name" value="TPR-like"/>
    <property type="match status" value="2"/>
</dbReference>
<dbReference type="OrthoDB" id="2423701at2759"/>
<dbReference type="PROSITE" id="PS50005">
    <property type="entry name" value="TPR"/>
    <property type="match status" value="2"/>
</dbReference>
<dbReference type="Pfam" id="PF13181">
    <property type="entry name" value="TPR_8"/>
    <property type="match status" value="1"/>
</dbReference>
<proteinExistence type="predicted"/>